<proteinExistence type="predicted"/>
<name>A0ABR3SIB7_9PEZI</name>
<evidence type="ECO:0008006" key="4">
    <source>
        <dbReference type="Google" id="ProtNLM"/>
    </source>
</evidence>
<dbReference type="Proteomes" id="UP001521116">
    <property type="component" value="Unassembled WGS sequence"/>
</dbReference>
<protein>
    <recommendedName>
        <fullName evidence="4">Histone H1</fullName>
    </recommendedName>
</protein>
<dbReference type="EMBL" id="JAJVDC020000147">
    <property type="protein sequence ID" value="KAL1621692.1"/>
    <property type="molecule type" value="Genomic_DNA"/>
</dbReference>
<comment type="caution">
    <text evidence="2">The sequence shown here is derived from an EMBL/GenBank/DDBJ whole genome shotgun (WGS) entry which is preliminary data.</text>
</comment>
<gene>
    <name evidence="2" type="ORF">SLS56_009090</name>
</gene>
<evidence type="ECO:0000313" key="2">
    <source>
        <dbReference type="EMBL" id="KAL1621692.1"/>
    </source>
</evidence>
<feature type="region of interest" description="Disordered" evidence="1">
    <location>
        <begin position="27"/>
        <end position="110"/>
    </location>
</feature>
<evidence type="ECO:0000256" key="1">
    <source>
        <dbReference type="SAM" id="MobiDB-lite"/>
    </source>
</evidence>
<accession>A0ABR3SIB7</accession>
<organism evidence="2 3">
    <name type="scientific">Neofusicoccum ribis</name>
    <dbReference type="NCBI Taxonomy" id="45134"/>
    <lineage>
        <taxon>Eukaryota</taxon>
        <taxon>Fungi</taxon>
        <taxon>Dikarya</taxon>
        <taxon>Ascomycota</taxon>
        <taxon>Pezizomycotina</taxon>
        <taxon>Dothideomycetes</taxon>
        <taxon>Dothideomycetes incertae sedis</taxon>
        <taxon>Botryosphaeriales</taxon>
        <taxon>Botryosphaeriaceae</taxon>
        <taxon>Neofusicoccum</taxon>
    </lineage>
</organism>
<feature type="compositionally biased region" description="Low complexity" evidence="1">
    <location>
        <begin position="72"/>
        <end position="95"/>
    </location>
</feature>
<reference evidence="2 3" key="1">
    <citation type="submission" date="2024-02" db="EMBL/GenBank/DDBJ databases">
        <title>De novo assembly and annotation of 12 fungi associated with fruit tree decline syndrome in Ontario, Canada.</title>
        <authorList>
            <person name="Sulman M."/>
            <person name="Ellouze W."/>
            <person name="Ilyukhin E."/>
        </authorList>
    </citation>
    <scope>NUCLEOTIDE SEQUENCE [LARGE SCALE GENOMIC DNA]</scope>
    <source>
        <strain evidence="2 3">M1-105</strain>
    </source>
</reference>
<evidence type="ECO:0000313" key="3">
    <source>
        <dbReference type="Proteomes" id="UP001521116"/>
    </source>
</evidence>
<keyword evidence="3" id="KW-1185">Reference proteome</keyword>
<sequence>MAPRTRSQSGITTTRVITYPEAPALARAKEAKVTPGKTSLKKKAGPLKSNKANTSKPRDKVTKSKRAKKSAKNTALAKMAAKKAAVPAAATTKQPAAKKSRTKRASATNK</sequence>